<feature type="transmembrane region" description="Helical" evidence="1">
    <location>
        <begin position="7"/>
        <end position="32"/>
    </location>
</feature>
<dbReference type="PANTHER" id="PTHR42208:SF1">
    <property type="entry name" value="HEAVY METAL TRANSPORTER"/>
    <property type="match status" value="1"/>
</dbReference>
<keyword evidence="1" id="KW-0472">Membrane</keyword>
<protein>
    <recommendedName>
        <fullName evidence="2">Urease accessory protein UreH-like transmembrane domain-containing protein</fullName>
    </recommendedName>
</protein>
<dbReference type="Pfam" id="PF13386">
    <property type="entry name" value="DsbD_2"/>
    <property type="match status" value="1"/>
</dbReference>
<feature type="transmembrane region" description="Helical" evidence="1">
    <location>
        <begin position="207"/>
        <end position="225"/>
    </location>
</feature>
<evidence type="ECO:0000256" key="1">
    <source>
        <dbReference type="SAM" id="Phobius"/>
    </source>
</evidence>
<proteinExistence type="predicted"/>
<dbReference type="AlphaFoldDB" id="A0A2G6PGD7"/>
<feature type="transmembrane region" description="Helical" evidence="1">
    <location>
        <begin position="88"/>
        <end position="105"/>
    </location>
</feature>
<keyword evidence="1" id="KW-1133">Transmembrane helix</keyword>
<gene>
    <name evidence="3" type="ORF">CSA09_01900</name>
</gene>
<reference evidence="3 4" key="1">
    <citation type="submission" date="2017-10" db="EMBL/GenBank/DDBJ databases">
        <title>Novel microbial diversity and functional potential in the marine mammal oral microbiome.</title>
        <authorList>
            <person name="Dudek N.K."/>
            <person name="Sun C.L."/>
            <person name="Burstein D."/>
            <person name="Kantor R.S."/>
            <person name="Aliaga Goltsman D.S."/>
            <person name="Bik E.M."/>
            <person name="Thomas B.C."/>
            <person name="Banfield J.F."/>
            <person name="Relman D.A."/>
        </authorList>
    </citation>
    <scope>NUCLEOTIDE SEQUENCE [LARGE SCALE GENOMIC DNA]</scope>
    <source>
        <strain evidence="3">DOLJORAL78_50_517</strain>
    </source>
</reference>
<feature type="domain" description="Urease accessory protein UreH-like transmembrane" evidence="2">
    <location>
        <begin position="9"/>
        <end position="222"/>
    </location>
</feature>
<dbReference type="PANTHER" id="PTHR42208">
    <property type="entry name" value="HEAVY METAL TRANSPORTER-RELATED"/>
    <property type="match status" value="1"/>
</dbReference>
<dbReference type="InterPro" id="IPR039447">
    <property type="entry name" value="UreH-like_TM_dom"/>
</dbReference>
<feature type="transmembrane region" description="Helical" evidence="1">
    <location>
        <begin position="144"/>
        <end position="164"/>
    </location>
</feature>
<feature type="transmembrane region" description="Helical" evidence="1">
    <location>
        <begin position="52"/>
        <end position="76"/>
    </location>
</feature>
<sequence>MSIEPLYVTAFLLGLTGGVHCFGMCGGIVGALTMGLSPASVHPLQSRLPYLLAYNLGRISSYVIAGLLAGGLGAWVTAHLTSVQHAQLILQVLAGLFMILLGLYLDGWWTGLAHLERIGGIVLWQHIEPLGRCLLPIRTPTQALGIGLVWGWLPCGLVYSVLVWAISAGSAAKGGLLMLGFGLGTLPALLAMGLFAATITRLIQHPAMRHLAGLLVIFFGFYQIGTAI</sequence>
<organism evidence="3 4">
    <name type="scientific">Candidatus Contendibacter odensensis</name>
    <dbReference type="NCBI Taxonomy" id="1400860"/>
    <lineage>
        <taxon>Bacteria</taxon>
        <taxon>Pseudomonadati</taxon>
        <taxon>Pseudomonadota</taxon>
        <taxon>Gammaproteobacteria</taxon>
        <taxon>Candidatus Competibacteraceae</taxon>
        <taxon>Candidatus Contendibacter</taxon>
    </lineage>
</organism>
<keyword evidence="1" id="KW-0812">Transmembrane</keyword>
<accession>A0A2G6PGD7</accession>
<dbReference type="Proteomes" id="UP000229278">
    <property type="component" value="Unassembled WGS sequence"/>
</dbReference>
<feature type="transmembrane region" description="Helical" evidence="1">
    <location>
        <begin position="176"/>
        <end position="195"/>
    </location>
</feature>
<dbReference type="EMBL" id="PDTV01000004">
    <property type="protein sequence ID" value="PIE83617.1"/>
    <property type="molecule type" value="Genomic_DNA"/>
</dbReference>
<evidence type="ECO:0000313" key="4">
    <source>
        <dbReference type="Proteomes" id="UP000229278"/>
    </source>
</evidence>
<name>A0A2G6PGD7_9GAMM</name>
<comment type="caution">
    <text evidence="3">The sequence shown here is derived from an EMBL/GenBank/DDBJ whole genome shotgun (WGS) entry which is preliminary data.</text>
</comment>
<evidence type="ECO:0000259" key="2">
    <source>
        <dbReference type="Pfam" id="PF13386"/>
    </source>
</evidence>
<evidence type="ECO:0000313" key="3">
    <source>
        <dbReference type="EMBL" id="PIE83617.1"/>
    </source>
</evidence>